<dbReference type="AlphaFoldDB" id="A0A5C3QS77"/>
<keyword evidence="4" id="KW-1185">Reference proteome</keyword>
<dbReference type="PANTHER" id="PTHR28288:SF2">
    <property type="entry name" value="PROTEASE B INHIBITOR 2"/>
    <property type="match status" value="1"/>
</dbReference>
<dbReference type="Proteomes" id="UP000305067">
    <property type="component" value="Unassembled WGS sequence"/>
</dbReference>
<dbReference type="GO" id="GO:0042144">
    <property type="term" value="P:vacuole fusion, non-autophagic"/>
    <property type="evidence" value="ECO:0007669"/>
    <property type="project" value="TreeGrafter"/>
</dbReference>
<dbReference type="InterPro" id="IPR037045">
    <property type="entry name" value="S8pro/Inhibitor_I9_sf"/>
</dbReference>
<dbReference type="Pfam" id="PF05922">
    <property type="entry name" value="Inhibitor_I9"/>
    <property type="match status" value="1"/>
</dbReference>
<dbReference type="FunFam" id="3.30.70.80:FF:000005">
    <property type="entry name" value="Proteinase inhibitor I2B"/>
    <property type="match status" value="1"/>
</dbReference>
<evidence type="ECO:0000256" key="1">
    <source>
        <dbReference type="ARBA" id="ARBA00038069"/>
    </source>
</evidence>
<dbReference type="GO" id="GO:0004866">
    <property type="term" value="F:endopeptidase inhibitor activity"/>
    <property type="evidence" value="ECO:0007669"/>
    <property type="project" value="UniProtKB-ARBA"/>
</dbReference>
<evidence type="ECO:0000259" key="2">
    <source>
        <dbReference type="Pfam" id="PF05922"/>
    </source>
</evidence>
<feature type="domain" description="Inhibitor I9" evidence="2">
    <location>
        <begin position="6"/>
        <end position="74"/>
    </location>
</feature>
<evidence type="ECO:0000313" key="3">
    <source>
        <dbReference type="EMBL" id="TFL04732.1"/>
    </source>
</evidence>
<evidence type="ECO:0000313" key="4">
    <source>
        <dbReference type="Proteomes" id="UP000305067"/>
    </source>
</evidence>
<gene>
    <name evidence="3" type="ORF">BDV98DRAFT_562747</name>
</gene>
<reference evidence="3 4" key="1">
    <citation type="journal article" date="2019" name="Nat. Ecol. Evol.">
        <title>Megaphylogeny resolves global patterns of mushroom evolution.</title>
        <authorList>
            <person name="Varga T."/>
            <person name="Krizsan K."/>
            <person name="Foldi C."/>
            <person name="Dima B."/>
            <person name="Sanchez-Garcia M."/>
            <person name="Sanchez-Ramirez S."/>
            <person name="Szollosi G.J."/>
            <person name="Szarkandi J.G."/>
            <person name="Papp V."/>
            <person name="Albert L."/>
            <person name="Andreopoulos W."/>
            <person name="Angelini C."/>
            <person name="Antonin V."/>
            <person name="Barry K.W."/>
            <person name="Bougher N.L."/>
            <person name="Buchanan P."/>
            <person name="Buyck B."/>
            <person name="Bense V."/>
            <person name="Catcheside P."/>
            <person name="Chovatia M."/>
            <person name="Cooper J."/>
            <person name="Damon W."/>
            <person name="Desjardin D."/>
            <person name="Finy P."/>
            <person name="Geml J."/>
            <person name="Haridas S."/>
            <person name="Hughes K."/>
            <person name="Justo A."/>
            <person name="Karasinski D."/>
            <person name="Kautmanova I."/>
            <person name="Kiss B."/>
            <person name="Kocsube S."/>
            <person name="Kotiranta H."/>
            <person name="LaButti K.M."/>
            <person name="Lechner B.E."/>
            <person name="Liimatainen K."/>
            <person name="Lipzen A."/>
            <person name="Lukacs Z."/>
            <person name="Mihaltcheva S."/>
            <person name="Morgado L.N."/>
            <person name="Niskanen T."/>
            <person name="Noordeloos M.E."/>
            <person name="Ohm R.A."/>
            <person name="Ortiz-Santana B."/>
            <person name="Ovrebo C."/>
            <person name="Racz N."/>
            <person name="Riley R."/>
            <person name="Savchenko A."/>
            <person name="Shiryaev A."/>
            <person name="Soop K."/>
            <person name="Spirin V."/>
            <person name="Szebenyi C."/>
            <person name="Tomsovsky M."/>
            <person name="Tulloss R.E."/>
            <person name="Uehling J."/>
            <person name="Grigoriev I.V."/>
            <person name="Vagvolgyi C."/>
            <person name="Papp T."/>
            <person name="Martin F.M."/>
            <person name="Miettinen O."/>
            <person name="Hibbett D.S."/>
            <person name="Nagy L.G."/>
        </authorList>
    </citation>
    <scope>NUCLEOTIDE SEQUENCE [LARGE SCALE GENOMIC DNA]</scope>
    <source>
        <strain evidence="3 4">CBS 309.79</strain>
    </source>
</reference>
<protein>
    <recommendedName>
        <fullName evidence="2">Inhibitor I9 domain-containing protein</fullName>
    </recommendedName>
</protein>
<dbReference type="PANTHER" id="PTHR28288">
    <property type="entry name" value="PROTEASE B INHIBITOR 2"/>
    <property type="match status" value="1"/>
</dbReference>
<sequence length="75" mass="8338">MASTQRYIVVFKDSANKEQIQKYAQNIKESGGEIGHHYDSVMKGFSASIPASFLQQLQGDDIIDYIEPDGVVTTQ</sequence>
<organism evidence="3 4">
    <name type="scientific">Pterulicium gracile</name>
    <dbReference type="NCBI Taxonomy" id="1884261"/>
    <lineage>
        <taxon>Eukaryota</taxon>
        <taxon>Fungi</taxon>
        <taxon>Dikarya</taxon>
        <taxon>Basidiomycota</taxon>
        <taxon>Agaricomycotina</taxon>
        <taxon>Agaricomycetes</taxon>
        <taxon>Agaricomycetidae</taxon>
        <taxon>Agaricales</taxon>
        <taxon>Pleurotineae</taxon>
        <taxon>Pterulaceae</taxon>
        <taxon>Pterulicium</taxon>
    </lineage>
</organism>
<dbReference type="OrthoDB" id="5518345at2759"/>
<name>A0A5C3QS77_9AGAR</name>
<accession>A0A5C3QS77</accession>
<proteinExistence type="inferred from homology"/>
<dbReference type="SUPFAM" id="SSF54897">
    <property type="entry name" value="Protease propeptides/inhibitors"/>
    <property type="match status" value="1"/>
</dbReference>
<comment type="similarity">
    <text evidence="1">Belongs to the protease inhibitor I9 family.</text>
</comment>
<dbReference type="EMBL" id="ML178818">
    <property type="protein sequence ID" value="TFL04732.1"/>
    <property type="molecule type" value="Genomic_DNA"/>
</dbReference>
<dbReference type="Gene3D" id="3.30.70.80">
    <property type="entry name" value="Peptidase S8 propeptide/proteinase inhibitor I9"/>
    <property type="match status" value="1"/>
</dbReference>
<dbReference type="InterPro" id="IPR010259">
    <property type="entry name" value="S8pro/Inhibitor_I9"/>
</dbReference>
<dbReference type="InterPro" id="IPR052471">
    <property type="entry name" value="PBI_I9"/>
</dbReference>